<dbReference type="AlphaFoldDB" id="W3XHK7"/>
<feature type="transmembrane region" description="Helical" evidence="6">
    <location>
        <begin position="110"/>
        <end position="134"/>
    </location>
</feature>
<dbReference type="eggNOG" id="ENOG502SIFD">
    <property type="taxonomic scope" value="Eukaryota"/>
</dbReference>
<evidence type="ECO:0000256" key="1">
    <source>
        <dbReference type="ARBA" id="ARBA00004141"/>
    </source>
</evidence>
<keyword evidence="2 6" id="KW-0812">Transmembrane</keyword>
<comment type="subcellular location">
    <subcellularLocation>
        <location evidence="1">Membrane</location>
        <topology evidence="1">Multi-pass membrane protein</topology>
    </subcellularLocation>
</comment>
<name>W3XHK7_PESFW</name>
<feature type="transmembrane region" description="Helical" evidence="6">
    <location>
        <begin position="27"/>
        <end position="52"/>
    </location>
</feature>
<accession>W3XHK7</accession>
<dbReference type="PANTHER" id="PTHR33048">
    <property type="entry name" value="PTH11-LIKE INTEGRAL MEMBRANE PROTEIN (AFU_ORTHOLOGUE AFUA_5G11245)"/>
    <property type="match status" value="1"/>
</dbReference>
<feature type="transmembrane region" description="Helical" evidence="6">
    <location>
        <begin position="177"/>
        <end position="198"/>
    </location>
</feature>
<evidence type="ECO:0000256" key="4">
    <source>
        <dbReference type="ARBA" id="ARBA00023136"/>
    </source>
</evidence>
<gene>
    <name evidence="8" type="ORF">PFICI_03588</name>
</gene>
<protein>
    <recommendedName>
        <fullName evidence="7">Rhodopsin domain-containing protein</fullName>
    </recommendedName>
</protein>
<feature type="domain" description="Rhodopsin" evidence="7">
    <location>
        <begin position="9"/>
        <end position="207"/>
    </location>
</feature>
<dbReference type="OrthoDB" id="2496787at2759"/>
<evidence type="ECO:0000256" key="6">
    <source>
        <dbReference type="SAM" id="Phobius"/>
    </source>
</evidence>
<organism evidence="8 9">
    <name type="scientific">Pestalotiopsis fici (strain W106-1 / CGMCC3.15140)</name>
    <dbReference type="NCBI Taxonomy" id="1229662"/>
    <lineage>
        <taxon>Eukaryota</taxon>
        <taxon>Fungi</taxon>
        <taxon>Dikarya</taxon>
        <taxon>Ascomycota</taxon>
        <taxon>Pezizomycotina</taxon>
        <taxon>Sordariomycetes</taxon>
        <taxon>Xylariomycetidae</taxon>
        <taxon>Amphisphaeriales</taxon>
        <taxon>Sporocadaceae</taxon>
        <taxon>Pestalotiopsis</taxon>
    </lineage>
</organism>
<dbReference type="PANTHER" id="PTHR33048:SF47">
    <property type="entry name" value="INTEGRAL MEMBRANE PROTEIN-RELATED"/>
    <property type="match status" value="1"/>
</dbReference>
<dbReference type="Pfam" id="PF20684">
    <property type="entry name" value="Fung_rhodopsin"/>
    <property type="match status" value="1"/>
</dbReference>
<dbReference type="InterPro" id="IPR052337">
    <property type="entry name" value="SAT4-like"/>
</dbReference>
<keyword evidence="9" id="KW-1185">Reference proteome</keyword>
<feature type="transmembrane region" description="Helical" evidence="6">
    <location>
        <begin position="64"/>
        <end position="83"/>
    </location>
</feature>
<dbReference type="HOGENOM" id="CLU_1058085_0_0_1"/>
<keyword evidence="3 6" id="KW-1133">Transmembrane helix</keyword>
<proteinExistence type="inferred from homology"/>
<evidence type="ECO:0000259" key="7">
    <source>
        <dbReference type="Pfam" id="PF20684"/>
    </source>
</evidence>
<dbReference type="GO" id="GO:0016020">
    <property type="term" value="C:membrane"/>
    <property type="evidence" value="ECO:0007669"/>
    <property type="project" value="UniProtKB-SubCell"/>
</dbReference>
<evidence type="ECO:0000256" key="2">
    <source>
        <dbReference type="ARBA" id="ARBA00022692"/>
    </source>
</evidence>
<dbReference type="OMA" id="WIRIFAS"/>
<feature type="transmembrane region" description="Helical" evidence="6">
    <location>
        <begin position="146"/>
        <end position="165"/>
    </location>
</feature>
<dbReference type="RefSeq" id="XP_007830360.1">
    <property type="nucleotide sequence ID" value="XM_007832169.1"/>
</dbReference>
<keyword evidence="4 6" id="KW-0472">Membrane</keyword>
<dbReference type="EMBL" id="KI912110">
    <property type="protein sequence ID" value="ETS85563.1"/>
    <property type="molecule type" value="Genomic_DNA"/>
</dbReference>
<evidence type="ECO:0000313" key="9">
    <source>
        <dbReference type="Proteomes" id="UP000030651"/>
    </source>
</evidence>
<sequence>MTENPGHLVHTWDFTIRGLIKFFYNGFYGYILYESTIMVIKPLILLEWIHIFISAARPLKPFQWLCYILGTFNVLTCLLAILIDATSCKPQEYWLNGTTKGGHCVNTTDVAVVLAALNLITDMCILLLPQSIIWRLQLSRAKRAGVSLVFSIGILSMLTAAYRIYLTCRFTASRDIAYIFSEAGVFGLFEMTTAILVLTAPSVPKPIHHLAGKAASSLNRLLGADILSRIQNSYKWSHRLNKNGDPMSASKVTLAKNERVSSV</sequence>
<evidence type="ECO:0000313" key="8">
    <source>
        <dbReference type="EMBL" id="ETS85563.1"/>
    </source>
</evidence>
<dbReference type="KEGG" id="pfy:PFICI_03588"/>
<dbReference type="GeneID" id="19268601"/>
<evidence type="ECO:0000256" key="3">
    <source>
        <dbReference type="ARBA" id="ARBA00022989"/>
    </source>
</evidence>
<comment type="similarity">
    <text evidence="5">Belongs to the SAT4 family.</text>
</comment>
<dbReference type="InParanoid" id="W3XHK7"/>
<dbReference type="InterPro" id="IPR049326">
    <property type="entry name" value="Rhodopsin_dom_fungi"/>
</dbReference>
<evidence type="ECO:0000256" key="5">
    <source>
        <dbReference type="ARBA" id="ARBA00038359"/>
    </source>
</evidence>
<reference evidence="9" key="1">
    <citation type="journal article" date="2015" name="BMC Genomics">
        <title>Genomic and transcriptomic analysis of the endophytic fungus Pestalotiopsis fici reveals its lifestyle and high potential for synthesis of natural products.</title>
        <authorList>
            <person name="Wang X."/>
            <person name="Zhang X."/>
            <person name="Liu L."/>
            <person name="Xiang M."/>
            <person name="Wang W."/>
            <person name="Sun X."/>
            <person name="Che Y."/>
            <person name="Guo L."/>
            <person name="Liu G."/>
            <person name="Guo L."/>
            <person name="Wang C."/>
            <person name="Yin W.B."/>
            <person name="Stadler M."/>
            <person name="Zhang X."/>
            <person name="Liu X."/>
        </authorList>
    </citation>
    <scope>NUCLEOTIDE SEQUENCE [LARGE SCALE GENOMIC DNA]</scope>
    <source>
        <strain evidence="9">W106-1 / CGMCC3.15140</strain>
    </source>
</reference>
<dbReference type="Proteomes" id="UP000030651">
    <property type="component" value="Unassembled WGS sequence"/>
</dbReference>